<dbReference type="EMBL" id="CASHTH010002191">
    <property type="protein sequence ID" value="CAI8025916.1"/>
    <property type="molecule type" value="Genomic_DNA"/>
</dbReference>
<feature type="region of interest" description="Disordered" evidence="3">
    <location>
        <begin position="50"/>
        <end position="94"/>
    </location>
</feature>
<keyword evidence="1" id="KW-0677">Repeat</keyword>
<sequence length="951" mass="103571">MALQTSHNFDEKWKRADPKRLFSDEGLTEMWAELKNDRELQTVGKSVSVATTPASGVPQPTADAATEGVGEGARDANTRAGGGGGGGGGEEGKDVDEIVGRQKRSPFFNILAEWTWGQEPSLEHLREAVRTLATEQQELSLRAACSTSSLSRLNKRLVLFERVLIALSRREQEEKEGEREGGKGEREGGAGEEGEGREKMDRERERETEDEQRQPAQQEVVVPKAAAPPPPSLSTDVALAPVPAPLPPTLVSDGFARIGARTALSFAFAFLRQAWRTEDDSGLCEQVFHEAREILQELPVGLIFDSRHVSDVWIEVVDRTMTFLTRICQGPKGEVEVPQSSRHAALSLLLELSLHRAKLHKLLGIVFLLLQLATGGMGEEEVVEVWEGVKREPGEEVKKRRVEERTESGGAEFPLVPFLRRLNQIPTLPGPHSTLLKPEPSETSDPIRSFLEYFTLPNDESTSLNPGLVATVTLSHLDRLASPYYSLQMTNDQSTGEDDQHVSQVYHWGGDWGSATSLSNPHPLPLVVELRAKTIAASDKELFVLSVDGTVYKLTLSGKEKYTPTPVVFPAGVKMEQLSLHPNGRHCLALSRGGEVFSWGAGDNGRLGLGDTRSKEGPLMVDGLRGKNVVFVVAGGEHSAAITEDGALYTWGKGSYGRLGHGNMEDRSLPTLVKALSGHKIVAVGCGSGDAHTIALEEDGGQERTINWATGRLTQSGNRVRSTVSRGNTWWAWQLDHTTVWHSQRGERCLVGGPASVGSREGERGVSRFPRCSARCPSLEWSISHVAVMRVLCAVNRRRSQSARSCRSVSTCVGRRSSSWTVFSTRCARGSATSAELSPSRTTRESAWPSLPSTSSDFSSTCPYQSTSLQPPWVSSLGPLSSPPSSSASWSSLAVLASSTRFSPRPKQLSGLGGVYFFPLSQREPALSASYCRLETCLWRGRWVSLQASSS</sequence>
<keyword evidence="5" id="KW-1185">Reference proteome</keyword>
<name>A0AA35WR05_GEOBA</name>
<dbReference type="AlphaFoldDB" id="A0AA35WR05"/>
<evidence type="ECO:0000313" key="5">
    <source>
        <dbReference type="Proteomes" id="UP001174909"/>
    </source>
</evidence>
<dbReference type="Pfam" id="PF00415">
    <property type="entry name" value="RCC1"/>
    <property type="match status" value="2"/>
</dbReference>
<proteinExistence type="predicted"/>
<feature type="compositionally biased region" description="Low complexity" evidence="3">
    <location>
        <begin position="214"/>
        <end position="225"/>
    </location>
</feature>
<protein>
    <submittedName>
        <fullName evidence="4">E3 ubiquitin-protein ligase HERC2</fullName>
    </submittedName>
</protein>
<accession>A0AA35WR05</accession>
<evidence type="ECO:0000256" key="2">
    <source>
        <dbReference type="PROSITE-ProRule" id="PRU00235"/>
    </source>
</evidence>
<feature type="compositionally biased region" description="Gly residues" evidence="3">
    <location>
        <begin position="80"/>
        <end position="89"/>
    </location>
</feature>
<dbReference type="SUPFAM" id="SSF50985">
    <property type="entry name" value="RCC1/BLIP-II"/>
    <property type="match status" value="1"/>
</dbReference>
<dbReference type="PANTHER" id="PTHR22870:SF408">
    <property type="entry name" value="OS09G0560450 PROTEIN"/>
    <property type="match status" value="1"/>
</dbReference>
<dbReference type="InterPro" id="IPR009091">
    <property type="entry name" value="RCC1/BLIP-II"/>
</dbReference>
<feature type="region of interest" description="Disordered" evidence="3">
    <location>
        <begin position="171"/>
        <end position="239"/>
    </location>
</feature>
<dbReference type="Proteomes" id="UP001174909">
    <property type="component" value="Unassembled WGS sequence"/>
</dbReference>
<dbReference type="PROSITE" id="PS50012">
    <property type="entry name" value="RCC1_3"/>
    <property type="match status" value="2"/>
</dbReference>
<evidence type="ECO:0000313" key="4">
    <source>
        <dbReference type="EMBL" id="CAI8025916.1"/>
    </source>
</evidence>
<dbReference type="PRINTS" id="PR00633">
    <property type="entry name" value="RCCNDNSATION"/>
</dbReference>
<dbReference type="InterPro" id="IPR000408">
    <property type="entry name" value="Reg_chr_condens"/>
</dbReference>
<evidence type="ECO:0000256" key="1">
    <source>
        <dbReference type="ARBA" id="ARBA00022737"/>
    </source>
</evidence>
<feature type="repeat" description="RCC1" evidence="2">
    <location>
        <begin position="594"/>
        <end position="645"/>
    </location>
</feature>
<comment type="caution">
    <text evidence="4">The sequence shown here is derived from an EMBL/GenBank/DDBJ whole genome shotgun (WGS) entry which is preliminary data.</text>
</comment>
<gene>
    <name evidence="4" type="ORF">GBAR_LOCUS14938</name>
</gene>
<dbReference type="InterPro" id="IPR051210">
    <property type="entry name" value="Ub_ligase/GEF_domain"/>
</dbReference>
<dbReference type="Gene3D" id="2.130.10.30">
    <property type="entry name" value="Regulator of chromosome condensation 1/beta-lactamase-inhibitor protein II"/>
    <property type="match status" value="1"/>
</dbReference>
<reference evidence="4" key="1">
    <citation type="submission" date="2023-03" db="EMBL/GenBank/DDBJ databases">
        <authorList>
            <person name="Steffen K."/>
            <person name="Cardenas P."/>
        </authorList>
    </citation>
    <scope>NUCLEOTIDE SEQUENCE</scope>
</reference>
<feature type="compositionally biased region" description="Basic and acidic residues" evidence="3">
    <location>
        <begin position="171"/>
        <end position="213"/>
    </location>
</feature>
<dbReference type="PANTHER" id="PTHR22870">
    <property type="entry name" value="REGULATOR OF CHROMOSOME CONDENSATION"/>
    <property type="match status" value="1"/>
</dbReference>
<feature type="region of interest" description="Disordered" evidence="3">
    <location>
        <begin position="834"/>
        <end position="854"/>
    </location>
</feature>
<organism evidence="4 5">
    <name type="scientific">Geodia barretti</name>
    <name type="common">Barrett's horny sponge</name>
    <dbReference type="NCBI Taxonomy" id="519541"/>
    <lineage>
        <taxon>Eukaryota</taxon>
        <taxon>Metazoa</taxon>
        <taxon>Porifera</taxon>
        <taxon>Demospongiae</taxon>
        <taxon>Heteroscleromorpha</taxon>
        <taxon>Tetractinellida</taxon>
        <taxon>Astrophorina</taxon>
        <taxon>Geodiidae</taxon>
        <taxon>Geodia</taxon>
    </lineage>
</organism>
<evidence type="ECO:0000256" key="3">
    <source>
        <dbReference type="SAM" id="MobiDB-lite"/>
    </source>
</evidence>
<feature type="repeat" description="RCC1" evidence="2">
    <location>
        <begin position="646"/>
        <end position="699"/>
    </location>
</feature>